<sequence length="173" mass="19183">MWRIESTFKVGPPPAGNTGYGAQTVQSHETNLARWQFPSSDADVSIGFLFSPAKSFTLHPRLVEYSKKKKGSNNRNKIYAVEESSDELLNIVRHVNISDKYESDDSLCLNVPCDAAYAVPQVIKNPDWYLDTCVSKHNTPNLDVFIAGSLKLHKVSIKCADNNVLLLEGIGDV</sequence>
<dbReference type="STRING" id="52586.A0A0B1NYZ1"/>
<comment type="caution">
    <text evidence="2">The sequence shown here is derived from an EMBL/GenBank/DDBJ whole genome shotgun (WGS) entry which is preliminary data.</text>
</comment>
<dbReference type="Pfam" id="PF22408">
    <property type="entry name" value="PsV_CP_C"/>
    <property type="match status" value="1"/>
</dbReference>
<dbReference type="AlphaFoldDB" id="A0A0B1NYZ1"/>
<name>A0A0B1NYZ1_UNCNE</name>
<feature type="domain" description="PsV capsid protein C-terminal" evidence="1">
    <location>
        <begin position="2"/>
        <end position="53"/>
    </location>
</feature>
<dbReference type="HOGENOM" id="CLU_1548762_0_0_1"/>
<gene>
    <name evidence="2" type="ORF">EV44_g3347</name>
</gene>
<dbReference type="Proteomes" id="UP000030854">
    <property type="component" value="Unassembled WGS sequence"/>
</dbReference>
<evidence type="ECO:0000313" key="2">
    <source>
        <dbReference type="EMBL" id="KHJ31198.1"/>
    </source>
</evidence>
<evidence type="ECO:0000259" key="1">
    <source>
        <dbReference type="Pfam" id="PF22408"/>
    </source>
</evidence>
<dbReference type="InterPro" id="IPR055062">
    <property type="entry name" value="PsV_CP_C"/>
</dbReference>
<evidence type="ECO:0000313" key="3">
    <source>
        <dbReference type="Proteomes" id="UP000030854"/>
    </source>
</evidence>
<organism evidence="2 3">
    <name type="scientific">Uncinula necator</name>
    <name type="common">Grape powdery mildew</name>
    <dbReference type="NCBI Taxonomy" id="52586"/>
    <lineage>
        <taxon>Eukaryota</taxon>
        <taxon>Fungi</taxon>
        <taxon>Dikarya</taxon>
        <taxon>Ascomycota</taxon>
        <taxon>Pezizomycotina</taxon>
        <taxon>Leotiomycetes</taxon>
        <taxon>Erysiphales</taxon>
        <taxon>Erysiphaceae</taxon>
        <taxon>Erysiphe</taxon>
    </lineage>
</organism>
<keyword evidence="3" id="KW-1185">Reference proteome</keyword>
<protein>
    <submittedName>
        <fullName evidence="2">Putative capsid protein</fullName>
    </submittedName>
</protein>
<accession>A0A0B1NYZ1</accession>
<dbReference type="EMBL" id="JNVN01003135">
    <property type="protein sequence ID" value="KHJ31198.1"/>
    <property type="molecule type" value="Genomic_DNA"/>
</dbReference>
<proteinExistence type="predicted"/>
<reference evidence="2 3" key="1">
    <citation type="journal article" date="2014" name="BMC Genomics">
        <title>Adaptive genomic structural variation in the grape powdery mildew pathogen, Erysiphe necator.</title>
        <authorList>
            <person name="Jones L."/>
            <person name="Riaz S."/>
            <person name="Morales-Cruz A."/>
            <person name="Amrine K.C."/>
            <person name="McGuire B."/>
            <person name="Gubler W.D."/>
            <person name="Walker M.A."/>
            <person name="Cantu D."/>
        </authorList>
    </citation>
    <scope>NUCLEOTIDE SEQUENCE [LARGE SCALE GENOMIC DNA]</scope>
    <source>
        <strain evidence="3">c</strain>
    </source>
</reference>